<protein>
    <submittedName>
        <fullName evidence="1">30S ribosomal protein S11</fullName>
    </submittedName>
</protein>
<name>A0A8S5VCB8_9CAUD</name>
<reference evidence="1" key="1">
    <citation type="journal article" date="2021" name="Proc. Natl. Acad. Sci. U.S.A.">
        <title>A Catalog of Tens of Thousands of Viruses from Human Metagenomes Reveals Hidden Associations with Chronic Diseases.</title>
        <authorList>
            <person name="Tisza M.J."/>
            <person name="Buck C.B."/>
        </authorList>
    </citation>
    <scope>NUCLEOTIDE SEQUENCE</scope>
    <source>
        <strain evidence="1">CtYkG6</strain>
    </source>
</reference>
<keyword evidence="1" id="KW-0689">Ribosomal protein</keyword>
<organism evidence="1">
    <name type="scientific">Siphoviridae sp. ctYkG6</name>
    <dbReference type="NCBI Taxonomy" id="2825551"/>
    <lineage>
        <taxon>Viruses</taxon>
        <taxon>Duplodnaviria</taxon>
        <taxon>Heunggongvirae</taxon>
        <taxon>Uroviricota</taxon>
        <taxon>Caudoviricetes</taxon>
    </lineage>
</organism>
<dbReference type="EMBL" id="BK016242">
    <property type="protein sequence ID" value="DAG04341.1"/>
    <property type="molecule type" value="Genomic_DNA"/>
</dbReference>
<accession>A0A8S5VCB8</accession>
<evidence type="ECO:0000313" key="1">
    <source>
        <dbReference type="EMBL" id="DAG04341.1"/>
    </source>
</evidence>
<keyword evidence="1" id="KW-0687">Ribonucleoprotein</keyword>
<proteinExistence type="predicted"/>
<sequence>MTNCEEIAKKRDYREAKGLKSYIYNPDTNSGDYEFCPNCDGAIKTSNIEVVDMQDGDCDYGVCPHCGVLLKLRLVPTYYFEPEICSVEEFETEMCVKFIQEEQ</sequence>